<dbReference type="PROSITE" id="PS00616">
    <property type="entry name" value="HIS_ACID_PHOSPHAT_1"/>
    <property type="match status" value="1"/>
</dbReference>
<dbReference type="OrthoDB" id="6509975at2759"/>
<evidence type="ECO:0000313" key="3">
    <source>
        <dbReference type="EMBL" id="PPQ82364.1"/>
    </source>
</evidence>
<dbReference type="GO" id="GO:0003993">
    <property type="term" value="F:acid phosphatase activity"/>
    <property type="evidence" value="ECO:0007669"/>
    <property type="project" value="TreeGrafter"/>
</dbReference>
<protein>
    <recommendedName>
        <fullName evidence="5">Phosphoglycerate mutase-like protein</fullName>
    </recommendedName>
</protein>
<reference evidence="3 4" key="1">
    <citation type="journal article" date="2018" name="Evol. Lett.">
        <title>Horizontal gene cluster transfer increased hallucinogenic mushroom diversity.</title>
        <authorList>
            <person name="Reynolds H.T."/>
            <person name="Vijayakumar V."/>
            <person name="Gluck-Thaler E."/>
            <person name="Korotkin H.B."/>
            <person name="Matheny P.B."/>
            <person name="Slot J.C."/>
        </authorList>
    </citation>
    <scope>NUCLEOTIDE SEQUENCE [LARGE SCALE GENOMIC DNA]</scope>
    <source>
        <strain evidence="3 4">2631</strain>
    </source>
</reference>
<name>A0A409WV07_PSICY</name>
<dbReference type="Gene3D" id="3.40.50.1240">
    <property type="entry name" value="Phosphoglycerate mutase-like"/>
    <property type="match status" value="1"/>
</dbReference>
<dbReference type="EMBL" id="NHYD01003146">
    <property type="protein sequence ID" value="PPQ82364.1"/>
    <property type="molecule type" value="Genomic_DNA"/>
</dbReference>
<keyword evidence="1" id="KW-0378">Hydrolase</keyword>
<dbReference type="PANTHER" id="PTHR20963:SF42">
    <property type="entry name" value="PHOSPHOGLYCERATE MUTASE-LIKE PROTEIN"/>
    <property type="match status" value="1"/>
</dbReference>
<dbReference type="InterPro" id="IPR000560">
    <property type="entry name" value="His_Pase_clade-2"/>
</dbReference>
<feature type="region of interest" description="Disordered" evidence="2">
    <location>
        <begin position="1"/>
        <end position="46"/>
    </location>
</feature>
<dbReference type="Pfam" id="PF00328">
    <property type="entry name" value="His_Phos_2"/>
    <property type="match status" value="1"/>
</dbReference>
<dbReference type="InterPro" id="IPR033379">
    <property type="entry name" value="Acid_Pase_AS"/>
</dbReference>
<dbReference type="InParanoid" id="A0A409WV07"/>
<dbReference type="STRING" id="93625.A0A409WV07"/>
<dbReference type="FunCoup" id="A0A409WV07">
    <property type="interactions" value="200"/>
</dbReference>
<evidence type="ECO:0008006" key="5">
    <source>
        <dbReference type="Google" id="ProtNLM"/>
    </source>
</evidence>
<dbReference type="CDD" id="cd07061">
    <property type="entry name" value="HP_HAP_like"/>
    <property type="match status" value="1"/>
</dbReference>
<evidence type="ECO:0000256" key="2">
    <source>
        <dbReference type="SAM" id="MobiDB-lite"/>
    </source>
</evidence>
<keyword evidence="4" id="KW-1185">Reference proteome</keyword>
<organism evidence="3 4">
    <name type="scientific">Psilocybe cyanescens</name>
    <dbReference type="NCBI Taxonomy" id="93625"/>
    <lineage>
        <taxon>Eukaryota</taxon>
        <taxon>Fungi</taxon>
        <taxon>Dikarya</taxon>
        <taxon>Basidiomycota</taxon>
        <taxon>Agaricomycotina</taxon>
        <taxon>Agaricomycetes</taxon>
        <taxon>Agaricomycetidae</taxon>
        <taxon>Agaricales</taxon>
        <taxon>Agaricineae</taxon>
        <taxon>Strophariaceae</taxon>
        <taxon>Psilocybe</taxon>
    </lineage>
</organism>
<sequence>MTTRPDIETGINRQMPSDYDSNDTETESLLPTVRPEEDASLPFPTKSRTSFHDKACGQPRFGVLHITAAFALGTVACLAAQYAICGSNCFTGGQQDSRSAATYSHQNQDSVSALAPPWVGSTESHLFPPANPTNAFPSLFPSDVGYPGGTPTGVEAAVIATAPAYPLHTGQCSHELLRPASLYGEAKKEADTTKSKGKKWKFNLFRSWGNLSPWYSVDRGRFGLDSSPEVPDTCRVTGLHFLHRHGARYPTAWASYGGPAKFGTKLHKSPESWNASGDLDFLNGWTYKLGEEILTPFGRQQLYDLGISLRIKYGFLLQNFTEKNILPVFRTESQNRMLASAQNFAVGFFGYPLEGQYQQSIIIEQKGFNNTLAPYGACPNAHIIHKSERGRWYIKRWTEIYLKDARKRLQKQLHGIDLSIEETYIMQQLCPYETVALGYSKFCELFTEEEWEGFNYALDLQFWYGSAFGSPIARVQGIGYIQEMVARLTNTPIQTHNSSTNATLNDNPITFPLGQSLYVDATHEVVVLNIITALNLTTFAGSGPLPYTHIDHGRAFRVAELAPFATNVQFQLLECISTPGQQIRVIINDGVVPLTGIRGCPKQKDGMCPVDSFVAAQKEIIKEVDWLYDCHGDWTVPEGTEWETMIGSPPPNPQLRK</sequence>
<accession>A0A409WV07</accession>
<dbReference type="InterPro" id="IPR029033">
    <property type="entry name" value="His_PPase_superfam"/>
</dbReference>
<dbReference type="PANTHER" id="PTHR20963">
    <property type="entry name" value="MULTIPLE INOSITOL POLYPHOSPHATE PHOSPHATASE-RELATED"/>
    <property type="match status" value="1"/>
</dbReference>
<proteinExistence type="predicted"/>
<dbReference type="AlphaFoldDB" id="A0A409WV07"/>
<evidence type="ECO:0000313" key="4">
    <source>
        <dbReference type="Proteomes" id="UP000283269"/>
    </source>
</evidence>
<dbReference type="SUPFAM" id="SSF53254">
    <property type="entry name" value="Phosphoglycerate mutase-like"/>
    <property type="match status" value="1"/>
</dbReference>
<gene>
    <name evidence="3" type="ORF">CVT25_008325</name>
</gene>
<evidence type="ECO:0000256" key="1">
    <source>
        <dbReference type="ARBA" id="ARBA00022801"/>
    </source>
</evidence>
<comment type="caution">
    <text evidence="3">The sequence shown here is derived from an EMBL/GenBank/DDBJ whole genome shotgun (WGS) entry which is preliminary data.</text>
</comment>
<dbReference type="Proteomes" id="UP000283269">
    <property type="component" value="Unassembled WGS sequence"/>
</dbReference>